<reference evidence="7 8" key="1">
    <citation type="journal article" date="2021" name="Elife">
        <title>Chloroplast acquisition without the gene transfer in kleptoplastic sea slugs, Plakobranchus ocellatus.</title>
        <authorList>
            <person name="Maeda T."/>
            <person name="Takahashi S."/>
            <person name="Yoshida T."/>
            <person name="Shimamura S."/>
            <person name="Takaki Y."/>
            <person name="Nagai Y."/>
            <person name="Toyoda A."/>
            <person name="Suzuki Y."/>
            <person name="Arimoto A."/>
            <person name="Ishii H."/>
            <person name="Satoh N."/>
            <person name="Nishiyama T."/>
            <person name="Hasebe M."/>
            <person name="Maruyama T."/>
            <person name="Minagawa J."/>
            <person name="Obokata J."/>
            <person name="Shigenobu S."/>
        </authorList>
    </citation>
    <scope>NUCLEOTIDE SEQUENCE [LARGE SCALE GENOMIC DNA]</scope>
</reference>
<evidence type="ECO:0000313" key="8">
    <source>
        <dbReference type="Proteomes" id="UP000735302"/>
    </source>
</evidence>
<evidence type="ECO:0000259" key="6">
    <source>
        <dbReference type="Pfam" id="PF07782"/>
    </source>
</evidence>
<keyword evidence="8" id="KW-1185">Reference proteome</keyword>
<evidence type="ECO:0000313" key="7">
    <source>
        <dbReference type="EMBL" id="GFO14712.1"/>
    </source>
</evidence>
<keyword evidence="3 5" id="KW-1133">Transmembrane helix</keyword>
<dbReference type="Proteomes" id="UP000735302">
    <property type="component" value="Unassembled WGS sequence"/>
</dbReference>
<dbReference type="GO" id="GO:0016020">
    <property type="term" value="C:membrane"/>
    <property type="evidence" value="ECO:0007669"/>
    <property type="project" value="UniProtKB-SubCell"/>
</dbReference>
<dbReference type="InterPro" id="IPR012858">
    <property type="entry name" value="DC_STAMP-like"/>
</dbReference>
<evidence type="ECO:0000256" key="1">
    <source>
        <dbReference type="ARBA" id="ARBA00004141"/>
    </source>
</evidence>
<evidence type="ECO:0000256" key="2">
    <source>
        <dbReference type="ARBA" id="ARBA00022692"/>
    </source>
</evidence>
<dbReference type="PANTHER" id="PTHR21041:SF9">
    <property type="entry name" value="DENDRITIC CELL-SPECIFIC TRANSMEMBRANE PROTEIN-LIKE DOMAIN-CONTAINING PROTEIN"/>
    <property type="match status" value="1"/>
</dbReference>
<dbReference type="InterPro" id="IPR051856">
    <property type="entry name" value="CSR-E3_Ligase_Protein"/>
</dbReference>
<keyword evidence="2 5" id="KW-0812">Transmembrane</keyword>
<keyword evidence="4 5" id="KW-0472">Membrane</keyword>
<dbReference type="Pfam" id="PF07782">
    <property type="entry name" value="DC_STAMP"/>
    <property type="match status" value="1"/>
</dbReference>
<organism evidence="7 8">
    <name type="scientific">Plakobranchus ocellatus</name>
    <dbReference type="NCBI Taxonomy" id="259542"/>
    <lineage>
        <taxon>Eukaryota</taxon>
        <taxon>Metazoa</taxon>
        <taxon>Spiralia</taxon>
        <taxon>Lophotrochozoa</taxon>
        <taxon>Mollusca</taxon>
        <taxon>Gastropoda</taxon>
        <taxon>Heterobranchia</taxon>
        <taxon>Euthyneura</taxon>
        <taxon>Panpulmonata</taxon>
        <taxon>Sacoglossa</taxon>
        <taxon>Placobranchoidea</taxon>
        <taxon>Plakobranchidae</taxon>
        <taxon>Plakobranchus</taxon>
    </lineage>
</organism>
<comment type="subcellular location">
    <subcellularLocation>
        <location evidence="1">Membrane</location>
        <topology evidence="1">Multi-pass membrane protein</topology>
    </subcellularLocation>
</comment>
<dbReference type="PANTHER" id="PTHR21041">
    <property type="entry name" value="DENDRITIC CELL-SPECIFIC TRANSMEMBRANE PROTEIN"/>
    <property type="match status" value="1"/>
</dbReference>
<accession>A0AAV4B6A4</accession>
<dbReference type="EMBL" id="BLXT01004580">
    <property type="protein sequence ID" value="GFO14712.1"/>
    <property type="molecule type" value="Genomic_DNA"/>
</dbReference>
<gene>
    <name evidence="7" type="ORF">PoB_004121700</name>
</gene>
<evidence type="ECO:0000256" key="5">
    <source>
        <dbReference type="SAM" id="Phobius"/>
    </source>
</evidence>
<evidence type="ECO:0000256" key="4">
    <source>
        <dbReference type="ARBA" id="ARBA00023136"/>
    </source>
</evidence>
<comment type="caution">
    <text evidence="7">The sequence shown here is derived from an EMBL/GenBank/DDBJ whole genome shotgun (WGS) entry which is preliminary data.</text>
</comment>
<name>A0AAV4B6A4_9GAST</name>
<protein>
    <submittedName>
        <fullName evidence="7">DC-STAMP domain-containing protein 2</fullName>
    </submittedName>
</protein>
<dbReference type="AlphaFoldDB" id="A0AAV4B6A4"/>
<feature type="transmembrane region" description="Helical" evidence="5">
    <location>
        <begin position="31"/>
        <end position="53"/>
    </location>
</feature>
<sequence>MVGVVEPAADEGLDVDSTSCLPNPKTPNYAVYKMVFSILGVTFFLTFLEAYLLRLQHIVANMYYPHRERARAVWLYNHILIVNISFKHGTCTKQLKQYLKCIIGHRQ</sequence>
<evidence type="ECO:0000256" key="3">
    <source>
        <dbReference type="ARBA" id="ARBA00022989"/>
    </source>
</evidence>
<proteinExistence type="predicted"/>
<feature type="domain" description="Dendritic cell-specific transmembrane protein-like" evidence="6">
    <location>
        <begin position="6"/>
        <end position="76"/>
    </location>
</feature>